<keyword evidence="3" id="KW-1185">Reference proteome</keyword>
<dbReference type="InterPro" id="IPR011044">
    <property type="entry name" value="Quino_amine_DH_bsu"/>
</dbReference>
<accession>A0AAU9RT16</accession>
<dbReference type="Proteomes" id="UP000836841">
    <property type="component" value="Chromosome 3"/>
</dbReference>
<evidence type="ECO:0000259" key="1">
    <source>
        <dbReference type="Pfam" id="PF03478"/>
    </source>
</evidence>
<dbReference type="EMBL" id="OU466859">
    <property type="protein sequence ID" value="CAH2051455.1"/>
    <property type="molecule type" value="Genomic_DNA"/>
</dbReference>
<dbReference type="AlphaFoldDB" id="A0AAU9RT16"/>
<name>A0AAU9RT16_THLAR</name>
<dbReference type="InterPro" id="IPR005174">
    <property type="entry name" value="KIB1-4_b-propeller"/>
</dbReference>
<sequence length="273" mass="30612">MDIMRTGRGSDTAATPASLFPETLTAKLIAQAPSAPAGYTIPARTKSQHTCFGGLQDMEEFQPLPWLFYPSEEEDGDYILFDPSRSQIYKKNVPDLKGHKALSVSRDGWLLVVTDHKPFNWLFFLNLFTRERIYLPNRARFLNCLAFSAAPTSTSCLVVSFSQNRNRFLISTWTPGETEWTIHHYSRTPSSGRWSKCIFSNGLVYALSNCGFLGVFDPCNATWVVLPVKPWGCAVFCDIVATGKQVLMMEHDGNIFVMSAERGKKTTTGRCLN</sequence>
<evidence type="ECO:0000313" key="2">
    <source>
        <dbReference type="EMBL" id="CAH2051455.1"/>
    </source>
</evidence>
<evidence type="ECO:0000313" key="3">
    <source>
        <dbReference type="Proteomes" id="UP000836841"/>
    </source>
</evidence>
<organism evidence="2 3">
    <name type="scientific">Thlaspi arvense</name>
    <name type="common">Field penny-cress</name>
    <dbReference type="NCBI Taxonomy" id="13288"/>
    <lineage>
        <taxon>Eukaryota</taxon>
        <taxon>Viridiplantae</taxon>
        <taxon>Streptophyta</taxon>
        <taxon>Embryophyta</taxon>
        <taxon>Tracheophyta</taxon>
        <taxon>Spermatophyta</taxon>
        <taxon>Magnoliopsida</taxon>
        <taxon>eudicotyledons</taxon>
        <taxon>Gunneridae</taxon>
        <taxon>Pentapetalae</taxon>
        <taxon>rosids</taxon>
        <taxon>malvids</taxon>
        <taxon>Brassicales</taxon>
        <taxon>Brassicaceae</taxon>
        <taxon>Thlaspideae</taxon>
        <taxon>Thlaspi</taxon>
    </lineage>
</organism>
<dbReference type="SUPFAM" id="SSF50969">
    <property type="entry name" value="YVTN repeat-like/Quinoprotein amine dehydrogenase"/>
    <property type="match status" value="1"/>
</dbReference>
<dbReference type="PANTHER" id="PTHR33127:SF5">
    <property type="entry name" value="TRANSMEMBRANE PROTEIN"/>
    <property type="match status" value="1"/>
</dbReference>
<feature type="domain" description="KIB1-4 beta-propeller" evidence="1">
    <location>
        <begin position="80"/>
        <end position="249"/>
    </location>
</feature>
<dbReference type="PANTHER" id="PTHR33127">
    <property type="entry name" value="TRANSMEMBRANE PROTEIN"/>
    <property type="match status" value="1"/>
</dbReference>
<dbReference type="Pfam" id="PF03478">
    <property type="entry name" value="Beta-prop_KIB1-4"/>
    <property type="match status" value="1"/>
</dbReference>
<proteinExistence type="predicted"/>
<gene>
    <name evidence="2" type="ORF">TAV2_LOCUS10593</name>
</gene>
<reference evidence="2 3" key="1">
    <citation type="submission" date="2022-03" db="EMBL/GenBank/DDBJ databases">
        <authorList>
            <person name="Nunn A."/>
            <person name="Chopra R."/>
            <person name="Nunn A."/>
            <person name="Contreras Garrido A."/>
        </authorList>
    </citation>
    <scope>NUCLEOTIDE SEQUENCE [LARGE SCALE GENOMIC DNA]</scope>
</reference>
<protein>
    <recommendedName>
        <fullName evidence="1">KIB1-4 beta-propeller domain-containing protein</fullName>
    </recommendedName>
</protein>